<evidence type="ECO:0000313" key="8">
    <source>
        <dbReference type="Proteomes" id="UP001569963"/>
    </source>
</evidence>
<keyword evidence="4" id="KW-0411">Iron-sulfur</keyword>
<keyword evidence="1" id="KW-0949">S-adenosyl-L-methionine</keyword>
<accession>A0ABV4QLV4</accession>
<dbReference type="SUPFAM" id="SSF102114">
    <property type="entry name" value="Radical SAM enzymes"/>
    <property type="match status" value="1"/>
</dbReference>
<keyword evidence="8" id="KW-1185">Reference proteome</keyword>
<evidence type="ECO:0000256" key="1">
    <source>
        <dbReference type="ARBA" id="ARBA00022691"/>
    </source>
</evidence>
<dbReference type="PROSITE" id="PS51918">
    <property type="entry name" value="RADICAL_SAM"/>
    <property type="match status" value="1"/>
</dbReference>
<feature type="domain" description="Radical SAM core" evidence="6">
    <location>
        <begin position="57"/>
        <end position="271"/>
    </location>
</feature>
<dbReference type="InterPro" id="IPR013785">
    <property type="entry name" value="Aldolase_TIM"/>
</dbReference>
<feature type="region of interest" description="Disordered" evidence="5">
    <location>
        <begin position="1"/>
        <end position="22"/>
    </location>
</feature>
<dbReference type="InterPro" id="IPR050377">
    <property type="entry name" value="Radical_SAM_PqqE_MftC-like"/>
</dbReference>
<gene>
    <name evidence="7" type="ORF">SM611_31775</name>
</gene>
<dbReference type="SFLD" id="SFLDS00029">
    <property type="entry name" value="Radical_SAM"/>
    <property type="match status" value="1"/>
</dbReference>
<evidence type="ECO:0000259" key="6">
    <source>
        <dbReference type="PROSITE" id="PS51918"/>
    </source>
</evidence>
<dbReference type="InterPro" id="IPR058240">
    <property type="entry name" value="rSAM_sf"/>
</dbReference>
<protein>
    <submittedName>
        <fullName evidence="7">Radical SAM protein</fullName>
    </submittedName>
</protein>
<dbReference type="PANTHER" id="PTHR11228">
    <property type="entry name" value="RADICAL SAM DOMAIN PROTEIN"/>
    <property type="match status" value="1"/>
</dbReference>
<organism evidence="7 8">
    <name type="scientific">Actinomadura monticuli</name>
    <dbReference type="NCBI Taxonomy" id="3097367"/>
    <lineage>
        <taxon>Bacteria</taxon>
        <taxon>Bacillati</taxon>
        <taxon>Actinomycetota</taxon>
        <taxon>Actinomycetes</taxon>
        <taxon>Streptosporangiales</taxon>
        <taxon>Thermomonosporaceae</taxon>
        <taxon>Actinomadura</taxon>
    </lineage>
</organism>
<reference evidence="7 8" key="1">
    <citation type="submission" date="2023-11" db="EMBL/GenBank/DDBJ databases">
        <title>Actinomadura monticuli sp. nov., isolated from volcanic ash.</title>
        <authorList>
            <person name="Lee S.D."/>
            <person name="Yang H."/>
            <person name="Kim I.S."/>
        </authorList>
    </citation>
    <scope>NUCLEOTIDE SEQUENCE [LARGE SCALE GENOMIC DNA]</scope>
    <source>
        <strain evidence="7 8">DLS-62</strain>
    </source>
</reference>
<dbReference type="SFLD" id="SFLDG01067">
    <property type="entry name" value="SPASM/twitch_domain_containing"/>
    <property type="match status" value="1"/>
</dbReference>
<dbReference type="EMBL" id="JAXCEI010000019">
    <property type="protein sequence ID" value="MFA1543529.1"/>
    <property type="molecule type" value="Genomic_DNA"/>
</dbReference>
<evidence type="ECO:0000256" key="2">
    <source>
        <dbReference type="ARBA" id="ARBA00022723"/>
    </source>
</evidence>
<evidence type="ECO:0000256" key="5">
    <source>
        <dbReference type="SAM" id="MobiDB-lite"/>
    </source>
</evidence>
<dbReference type="Proteomes" id="UP001569963">
    <property type="component" value="Unassembled WGS sequence"/>
</dbReference>
<proteinExistence type="predicted"/>
<evidence type="ECO:0000256" key="4">
    <source>
        <dbReference type="ARBA" id="ARBA00023014"/>
    </source>
</evidence>
<comment type="caution">
    <text evidence="7">The sequence shown here is derived from an EMBL/GenBank/DDBJ whole genome shotgun (WGS) entry which is preliminary data.</text>
</comment>
<dbReference type="PANTHER" id="PTHR11228:SF7">
    <property type="entry name" value="PQQA PEPTIDE CYCLASE"/>
    <property type="match status" value="1"/>
</dbReference>
<dbReference type="Gene3D" id="3.20.20.70">
    <property type="entry name" value="Aldolase class I"/>
    <property type="match status" value="1"/>
</dbReference>
<name>A0ABV4QLV4_9ACTN</name>
<evidence type="ECO:0000256" key="3">
    <source>
        <dbReference type="ARBA" id="ARBA00023004"/>
    </source>
</evidence>
<sequence>MKTARFSAAERGQSTLVHDPATGLTHLSEESIPAGRVVLDPRLVSSLPVVVPRDHHGDFPLSVCWSPIIRCNLHCPHCLDDKTVPEAGPSERARIAEVIGAAGVLGVDISGGEPLLLGDLADLSRLLSRRGSVVSVTTNGWHLRRRAAALAEHIDAVRVSLDGPAALVHDVWRGEGSFSRAVEGIRAAVTAGMRVQIQTVLMGSTRRFAQEVVHLAAELGVNGVTFLQMLPIGEGTRLGPSEMLTDEAARELVRELAVPSPTTVRLRTRGDAGGFTVVRADGRIWRNGYPAEGISGLRPLRIADDLALTGPDGSA</sequence>
<dbReference type="CDD" id="cd01335">
    <property type="entry name" value="Radical_SAM"/>
    <property type="match status" value="1"/>
</dbReference>
<keyword evidence="3" id="KW-0408">Iron</keyword>
<dbReference type="Pfam" id="PF04055">
    <property type="entry name" value="Radical_SAM"/>
    <property type="match status" value="1"/>
</dbReference>
<keyword evidence="2" id="KW-0479">Metal-binding</keyword>
<dbReference type="RefSeq" id="WP_371954026.1">
    <property type="nucleotide sequence ID" value="NZ_JAXCEI010000019.1"/>
</dbReference>
<evidence type="ECO:0000313" key="7">
    <source>
        <dbReference type="EMBL" id="MFA1543529.1"/>
    </source>
</evidence>
<dbReference type="InterPro" id="IPR007197">
    <property type="entry name" value="rSAM"/>
</dbReference>